<feature type="active site" description="Proton donor" evidence="12">
    <location>
        <position position="270"/>
    </location>
</feature>
<evidence type="ECO:0000256" key="1">
    <source>
        <dbReference type="ARBA" id="ARBA00001947"/>
    </source>
</evidence>
<evidence type="ECO:0000256" key="5">
    <source>
        <dbReference type="ARBA" id="ARBA00022516"/>
    </source>
</evidence>
<dbReference type="AlphaFoldDB" id="A0A7C9V851"/>
<dbReference type="GO" id="GO:0016020">
    <property type="term" value="C:membrane"/>
    <property type="evidence" value="ECO:0007669"/>
    <property type="project" value="GOC"/>
</dbReference>
<dbReference type="InterPro" id="IPR004463">
    <property type="entry name" value="UDP-acyl_GlcNac_deAcase"/>
</dbReference>
<evidence type="ECO:0000313" key="13">
    <source>
        <dbReference type="EMBL" id="NGN40986.1"/>
    </source>
</evidence>
<dbReference type="GO" id="GO:0103117">
    <property type="term" value="F:UDP-3-O-acyl-N-acetylglucosamine deacetylase activity"/>
    <property type="evidence" value="ECO:0007669"/>
    <property type="project" value="UniProtKB-UniRule"/>
</dbReference>
<evidence type="ECO:0000313" key="14">
    <source>
        <dbReference type="Proteomes" id="UP000481252"/>
    </source>
</evidence>
<evidence type="ECO:0000256" key="10">
    <source>
        <dbReference type="ARBA" id="ARBA00023098"/>
    </source>
</evidence>
<evidence type="ECO:0000256" key="11">
    <source>
        <dbReference type="ARBA" id="ARBA00024535"/>
    </source>
</evidence>
<dbReference type="Gene3D" id="3.30.1700.10">
    <property type="entry name" value="lpxc deacetylase, domain 2"/>
    <property type="match status" value="1"/>
</dbReference>
<evidence type="ECO:0000256" key="3">
    <source>
        <dbReference type="ARBA" id="ARBA00005002"/>
    </source>
</evidence>
<feature type="binding site" evidence="12">
    <location>
        <position position="85"/>
    </location>
    <ligand>
        <name>Zn(2+)</name>
        <dbReference type="ChEBI" id="CHEBI:29105"/>
    </ligand>
</feature>
<keyword evidence="10 12" id="KW-0443">Lipid metabolism</keyword>
<sequence length="316" mass="34703">MGIHLHDYQTTLKSRATLSGVGVHSGKPVTLHFLPADADTGIVFHHVGEGEATRDLRALVSEVGSTDLCTMLGDPAGYHVATVEHVMGALFGLGIDNLIIEIDGNEVPILDGSAIRFVEAIDQAGIETLSAKRRYVRILKPVRIEAGASWAEFRPYAGTRFEVEIDFENPAIGRQSFAADVNPDMFRTEIARARTFGFMKDVERLWAAGYALGSSLENSVVIGDDSRIINVEGLRYPNEFVRHKTLDAMGDLSLAGARFIGCFRSYRGGHRMNAAALRRLLSDRSAFEIVETTRRERGRSAEMIAVNAPVYAPWVL</sequence>
<dbReference type="Proteomes" id="UP000481252">
    <property type="component" value="Unassembled WGS sequence"/>
</dbReference>
<dbReference type="PANTHER" id="PTHR33694:SF1">
    <property type="entry name" value="UDP-3-O-ACYL-N-ACETYLGLUCOSAMINE DEACETYLASE 1, MITOCHONDRIAL-RELATED"/>
    <property type="match status" value="1"/>
</dbReference>
<dbReference type="PANTHER" id="PTHR33694">
    <property type="entry name" value="UDP-3-O-ACYL-N-ACETYLGLUCOSAMINE DEACETYLASE 1, MITOCHONDRIAL-RELATED"/>
    <property type="match status" value="1"/>
</dbReference>
<comment type="function">
    <text evidence="2 12">Catalyzes the hydrolysis of UDP-3-O-myristoyl-N-acetylglucosamine to form UDP-3-O-myristoylglucosamine and acetate, the committed step in lipid A biosynthesis.</text>
</comment>
<keyword evidence="5 12" id="KW-0444">Lipid biosynthesis</keyword>
<dbReference type="GO" id="GO:0046872">
    <property type="term" value="F:metal ion binding"/>
    <property type="evidence" value="ECO:0007669"/>
    <property type="project" value="UniProtKB-KW"/>
</dbReference>
<dbReference type="RefSeq" id="WP_165116092.1">
    <property type="nucleotide sequence ID" value="NZ_JAAKZG010000003.1"/>
</dbReference>
<comment type="catalytic activity">
    <reaction evidence="11 12">
        <text>a UDP-3-O-[(3R)-3-hydroxyacyl]-N-acetyl-alpha-D-glucosamine + H2O = a UDP-3-O-[(3R)-3-hydroxyacyl]-alpha-D-glucosamine + acetate</text>
        <dbReference type="Rhea" id="RHEA:67816"/>
        <dbReference type="ChEBI" id="CHEBI:15377"/>
        <dbReference type="ChEBI" id="CHEBI:30089"/>
        <dbReference type="ChEBI" id="CHEBI:137740"/>
        <dbReference type="ChEBI" id="CHEBI:173225"/>
        <dbReference type="EC" id="3.5.1.108"/>
    </reaction>
</comment>
<keyword evidence="14" id="KW-1185">Reference proteome</keyword>
<dbReference type="EC" id="3.5.1.108" evidence="4 12"/>
<dbReference type="EMBL" id="JAAKZG010000003">
    <property type="protein sequence ID" value="NGN40986.1"/>
    <property type="molecule type" value="Genomic_DNA"/>
</dbReference>
<accession>A0A7C9V851</accession>
<organism evidence="13 14">
    <name type="scientific">Mesorhizobium zhangyense</name>
    <dbReference type="NCBI Taxonomy" id="1776730"/>
    <lineage>
        <taxon>Bacteria</taxon>
        <taxon>Pseudomonadati</taxon>
        <taxon>Pseudomonadota</taxon>
        <taxon>Alphaproteobacteria</taxon>
        <taxon>Hyphomicrobiales</taxon>
        <taxon>Phyllobacteriaceae</taxon>
        <taxon>Mesorhizobium</taxon>
    </lineage>
</organism>
<dbReference type="Pfam" id="PF03331">
    <property type="entry name" value="LpxC"/>
    <property type="match status" value="1"/>
</dbReference>
<name>A0A7C9V851_9HYPH</name>
<comment type="similarity">
    <text evidence="12">Belongs to the LpxC family.</text>
</comment>
<keyword evidence="8 12" id="KW-0378">Hydrolase</keyword>
<evidence type="ECO:0000256" key="7">
    <source>
        <dbReference type="ARBA" id="ARBA00022723"/>
    </source>
</evidence>
<dbReference type="Gene3D" id="3.30.230.20">
    <property type="entry name" value="lpxc deacetylase, domain 1"/>
    <property type="match status" value="1"/>
</dbReference>
<comment type="pathway">
    <text evidence="3 12">Glycolipid biosynthesis; lipid IV(A) biosynthesis; lipid IV(A) from (3R)-3-hydroxytetradecanoyl-[acyl-carrier-protein] and UDP-N-acetyl-alpha-D-glucosamine: step 2/6.</text>
</comment>
<keyword evidence="9 12" id="KW-0862">Zinc</keyword>
<dbReference type="SUPFAM" id="SSF54211">
    <property type="entry name" value="Ribosomal protein S5 domain 2-like"/>
    <property type="match status" value="2"/>
</dbReference>
<comment type="caution">
    <text evidence="13">The sequence shown here is derived from an EMBL/GenBank/DDBJ whole genome shotgun (WGS) entry which is preliminary data.</text>
</comment>
<evidence type="ECO:0000256" key="12">
    <source>
        <dbReference type="HAMAP-Rule" id="MF_00388"/>
    </source>
</evidence>
<dbReference type="InterPro" id="IPR020568">
    <property type="entry name" value="Ribosomal_Su5_D2-typ_SF"/>
</dbReference>
<gene>
    <name evidence="12" type="primary">lpxC</name>
    <name evidence="13" type="ORF">G6N74_07910</name>
</gene>
<dbReference type="NCBIfam" id="TIGR00325">
    <property type="entry name" value="lpxC"/>
    <property type="match status" value="1"/>
</dbReference>
<dbReference type="InterPro" id="IPR011334">
    <property type="entry name" value="UDP-acyl_GlcNac_deAcase_C"/>
</dbReference>
<feature type="binding site" evidence="12">
    <location>
        <position position="243"/>
    </location>
    <ligand>
        <name>Zn(2+)</name>
        <dbReference type="ChEBI" id="CHEBI:29105"/>
    </ligand>
</feature>
<dbReference type="GO" id="GO:0009245">
    <property type="term" value="P:lipid A biosynthetic process"/>
    <property type="evidence" value="ECO:0007669"/>
    <property type="project" value="UniProtKB-UniRule"/>
</dbReference>
<dbReference type="UniPathway" id="UPA00359">
    <property type="reaction ID" value="UER00478"/>
</dbReference>
<comment type="cofactor">
    <cofactor evidence="1 12">
        <name>Zn(2+)</name>
        <dbReference type="ChEBI" id="CHEBI:29105"/>
    </cofactor>
</comment>
<feature type="binding site" evidence="12">
    <location>
        <position position="247"/>
    </location>
    <ligand>
        <name>Zn(2+)</name>
        <dbReference type="ChEBI" id="CHEBI:29105"/>
    </ligand>
</feature>
<evidence type="ECO:0000256" key="2">
    <source>
        <dbReference type="ARBA" id="ARBA00002923"/>
    </source>
</evidence>
<reference evidence="13 14" key="1">
    <citation type="submission" date="2020-02" db="EMBL/GenBank/DDBJ databases">
        <title>Genome sequence of the type strain CGMCC 1.15528 of Mesorhizobium zhangyense.</title>
        <authorList>
            <person name="Gao J."/>
            <person name="Sun J."/>
        </authorList>
    </citation>
    <scope>NUCLEOTIDE SEQUENCE [LARGE SCALE GENOMIC DNA]</scope>
    <source>
        <strain evidence="13 14">CGMCC 1.15528</strain>
    </source>
</reference>
<evidence type="ECO:0000256" key="4">
    <source>
        <dbReference type="ARBA" id="ARBA00012745"/>
    </source>
</evidence>
<dbReference type="HAMAP" id="MF_00388">
    <property type="entry name" value="LpxC"/>
    <property type="match status" value="1"/>
</dbReference>
<evidence type="ECO:0000256" key="8">
    <source>
        <dbReference type="ARBA" id="ARBA00022801"/>
    </source>
</evidence>
<protein>
    <recommendedName>
        <fullName evidence="4 12">UDP-3-O-acyl-N-acetylglucosamine deacetylase</fullName>
        <shortName evidence="12">UDP-3-O-acyl-GlcNAc deacetylase</shortName>
        <ecNumber evidence="4 12">3.5.1.108</ecNumber>
    </recommendedName>
    <alternativeName>
        <fullName evidence="12">UDP-3-O-[R-3-hydroxymyristoyl]-N-acetylglucosamine deacetylase</fullName>
    </alternativeName>
</protein>
<dbReference type="InterPro" id="IPR015870">
    <property type="entry name" value="UDP-acyl_N-AcGlcN_deAcase_N"/>
</dbReference>
<evidence type="ECO:0000256" key="9">
    <source>
        <dbReference type="ARBA" id="ARBA00022833"/>
    </source>
</evidence>
<keyword evidence="7 12" id="KW-0479">Metal-binding</keyword>
<proteinExistence type="inferred from homology"/>
<evidence type="ECO:0000256" key="6">
    <source>
        <dbReference type="ARBA" id="ARBA00022556"/>
    </source>
</evidence>
<keyword evidence="6 12" id="KW-0441">Lipid A biosynthesis</keyword>